<reference evidence="1" key="1">
    <citation type="journal article" date="2019" name="Sci. Rep.">
        <title>Draft genome of Tanacetum cinerariifolium, the natural source of mosquito coil.</title>
        <authorList>
            <person name="Yamashiro T."/>
            <person name="Shiraishi A."/>
            <person name="Satake H."/>
            <person name="Nakayama K."/>
        </authorList>
    </citation>
    <scope>NUCLEOTIDE SEQUENCE</scope>
</reference>
<name>A0A699WQJ5_TANCI</name>
<gene>
    <name evidence="1" type="ORF">Tci_921834</name>
</gene>
<evidence type="ECO:0000313" key="1">
    <source>
        <dbReference type="EMBL" id="GFD49865.1"/>
    </source>
</evidence>
<protein>
    <recommendedName>
        <fullName evidence="2">Xylulose kinase-1</fullName>
    </recommendedName>
</protein>
<organism evidence="1">
    <name type="scientific">Tanacetum cinerariifolium</name>
    <name type="common">Dalmatian daisy</name>
    <name type="synonym">Chrysanthemum cinerariifolium</name>
    <dbReference type="NCBI Taxonomy" id="118510"/>
    <lineage>
        <taxon>Eukaryota</taxon>
        <taxon>Viridiplantae</taxon>
        <taxon>Streptophyta</taxon>
        <taxon>Embryophyta</taxon>
        <taxon>Tracheophyta</taxon>
        <taxon>Spermatophyta</taxon>
        <taxon>Magnoliopsida</taxon>
        <taxon>eudicotyledons</taxon>
        <taxon>Gunneridae</taxon>
        <taxon>Pentapetalae</taxon>
        <taxon>asterids</taxon>
        <taxon>campanulids</taxon>
        <taxon>Asterales</taxon>
        <taxon>Asteraceae</taxon>
        <taxon>Asteroideae</taxon>
        <taxon>Anthemideae</taxon>
        <taxon>Anthemidinae</taxon>
        <taxon>Tanacetum</taxon>
    </lineage>
</organism>
<dbReference type="EMBL" id="BKCJ011748926">
    <property type="protein sequence ID" value="GFD49865.1"/>
    <property type="molecule type" value="Genomic_DNA"/>
</dbReference>
<feature type="non-terminal residue" evidence="1">
    <location>
        <position position="1"/>
    </location>
</feature>
<sequence length="119" mass="13511">FHHQSSKPTIMYTPTFFETHNLIAFLEKPKESDGFKQIVDFLNANPIKYALIVSPSCIKQFWTSAKVNTVNGDVWLQALVDGKKVVVNEASIRRDLRLNDDEATAYLPNAAIFEELARI</sequence>
<dbReference type="AlphaFoldDB" id="A0A699WQJ5"/>
<accession>A0A699WQJ5</accession>
<proteinExistence type="predicted"/>
<feature type="non-terminal residue" evidence="1">
    <location>
        <position position="119"/>
    </location>
</feature>
<evidence type="ECO:0008006" key="2">
    <source>
        <dbReference type="Google" id="ProtNLM"/>
    </source>
</evidence>
<comment type="caution">
    <text evidence="1">The sequence shown here is derived from an EMBL/GenBank/DDBJ whole genome shotgun (WGS) entry which is preliminary data.</text>
</comment>